<protein>
    <recommendedName>
        <fullName evidence="10 11">Glucose-methanol-choline oxidoreductase N-terminal domain-containing protein</fullName>
    </recommendedName>
</protein>
<keyword evidence="13" id="KW-1185">Reference proteome</keyword>
<dbReference type="PIRSF" id="PIRSF000137">
    <property type="entry name" value="Alcohol_oxidase"/>
    <property type="match status" value="1"/>
</dbReference>
<keyword evidence="4" id="KW-0732">Signal</keyword>
<name>A0A1X6MXG8_9APHY</name>
<dbReference type="OrthoDB" id="269227at2759"/>
<comment type="cofactor">
    <cofactor evidence="1 8">
        <name>FAD</name>
        <dbReference type="ChEBI" id="CHEBI:57692"/>
    </cofactor>
</comment>
<dbReference type="Gene3D" id="3.30.560.10">
    <property type="entry name" value="Glucose Oxidase, domain 3"/>
    <property type="match status" value="1"/>
</dbReference>
<organism evidence="12 13">
    <name type="scientific">Postia placenta MAD-698-R-SB12</name>
    <dbReference type="NCBI Taxonomy" id="670580"/>
    <lineage>
        <taxon>Eukaryota</taxon>
        <taxon>Fungi</taxon>
        <taxon>Dikarya</taxon>
        <taxon>Basidiomycota</taxon>
        <taxon>Agaricomycotina</taxon>
        <taxon>Agaricomycetes</taxon>
        <taxon>Polyporales</taxon>
        <taxon>Adustoporiaceae</taxon>
        <taxon>Rhodonia</taxon>
    </lineage>
</organism>
<sequence>MTHKLGQSKDVSEKTFDFIVTAGLCVANRLSEASHVSVLVLEAGRAHINDDAILNPIGWVKQFLNDEYDWKFPTVPQPTLDNASLIWSRGKGLGGSSAMNLLIWTRPQRQDIDAVEKVGNPGWNWENFYKFSKKSERFSPPVNPSSRGYQDLYNANSVGLEGISMSFIISEAANDPQVLSQSLSPDLTPGLNFHSRRITLGTYKAVSDINAETGARSYSGAAYLLPALDRPNLTVVSEASVTRVITEQQGNELVATGVEFSHGETIYKVYAAKDVILSAGTIKSPQILELSGIGDRAILQPLGIPVRKHLPTVGANLQDHLICTGMSFDMREDANIVTSDLILDPKHESRLRAEFPDVKGPLSVCLTGVTFLPLQTFSTRSQEIIEKMATRIARDAAKYPPGLKEQYEVQMQILKDSQVPDIEIVVFPASPEIFSDKSQDDSNKPFMLLMPSIGHPFSRGTIHIKSADPKEPPVIDPHYFEEDVDFDILVDGWKFTREVAATGPFKDITVAESIPGPSVQTDEEIKAHIKKNLSTTWHACGSVSMLPQDKGGVVDTHLKVYGTKNLRVIDLSILPLLVAVHTQGECIT</sequence>
<dbReference type="PROSITE" id="PS00623">
    <property type="entry name" value="GMC_OXRED_1"/>
    <property type="match status" value="1"/>
</dbReference>
<dbReference type="GeneID" id="36324187"/>
<evidence type="ECO:0000256" key="3">
    <source>
        <dbReference type="ARBA" id="ARBA00022630"/>
    </source>
</evidence>
<dbReference type="PANTHER" id="PTHR11552">
    <property type="entry name" value="GLUCOSE-METHANOL-CHOLINE GMC OXIDOREDUCTASE"/>
    <property type="match status" value="1"/>
</dbReference>
<dbReference type="GO" id="GO:0016614">
    <property type="term" value="F:oxidoreductase activity, acting on CH-OH group of donors"/>
    <property type="evidence" value="ECO:0007669"/>
    <property type="project" value="InterPro"/>
</dbReference>
<dbReference type="SUPFAM" id="SSF54373">
    <property type="entry name" value="FAD-linked reductases, C-terminal domain"/>
    <property type="match status" value="1"/>
</dbReference>
<evidence type="ECO:0000259" key="11">
    <source>
        <dbReference type="PROSITE" id="PS00624"/>
    </source>
</evidence>
<dbReference type="SUPFAM" id="SSF51905">
    <property type="entry name" value="FAD/NAD(P)-binding domain"/>
    <property type="match status" value="1"/>
</dbReference>
<feature type="domain" description="Glucose-methanol-choline oxidoreductase N-terminal" evidence="11">
    <location>
        <begin position="280"/>
        <end position="294"/>
    </location>
</feature>
<reference evidence="12 13" key="1">
    <citation type="submission" date="2017-04" db="EMBL/GenBank/DDBJ databases">
        <title>Genome Sequence of the Model Brown-Rot Fungus Postia placenta SB12.</title>
        <authorList>
            <consortium name="DOE Joint Genome Institute"/>
            <person name="Gaskell J."/>
            <person name="Kersten P."/>
            <person name="Larrondo L.F."/>
            <person name="Canessa P."/>
            <person name="Martinez D."/>
            <person name="Hibbett D."/>
            <person name="Schmoll M."/>
            <person name="Kubicek C.P."/>
            <person name="Martinez A.T."/>
            <person name="Yadav J."/>
            <person name="Master E."/>
            <person name="Magnuson J.K."/>
            <person name="James T."/>
            <person name="Yaver D."/>
            <person name="Berka R."/>
            <person name="Labutti K."/>
            <person name="Lipzen A."/>
            <person name="Aerts A."/>
            <person name="Barry K."/>
            <person name="Henrissat B."/>
            <person name="Blanchette R."/>
            <person name="Grigoriev I."/>
            <person name="Cullen D."/>
        </authorList>
    </citation>
    <scope>NUCLEOTIDE SEQUENCE [LARGE SCALE GENOMIC DNA]</scope>
    <source>
        <strain evidence="12 13">MAD-698-R-SB12</strain>
    </source>
</reference>
<gene>
    <name evidence="12" type="ORF">POSPLADRAFT_1047244</name>
</gene>
<feature type="active site" description="Proton donor" evidence="7">
    <location>
        <position position="538"/>
    </location>
</feature>
<evidence type="ECO:0000256" key="5">
    <source>
        <dbReference type="ARBA" id="ARBA00022827"/>
    </source>
</evidence>
<dbReference type="PANTHER" id="PTHR11552:SF201">
    <property type="entry name" value="GLUCOSE-METHANOL-CHOLINE OXIDOREDUCTASE N-TERMINAL DOMAIN-CONTAINING PROTEIN"/>
    <property type="match status" value="1"/>
</dbReference>
<feature type="binding site" evidence="8">
    <location>
        <position position="241"/>
    </location>
    <ligand>
        <name>FAD</name>
        <dbReference type="ChEBI" id="CHEBI:57692"/>
    </ligand>
</feature>
<keyword evidence="3 9" id="KW-0285">Flavoprotein</keyword>
<dbReference type="PROSITE" id="PS00624">
    <property type="entry name" value="GMC_OXRED_2"/>
    <property type="match status" value="1"/>
</dbReference>
<feature type="active site" description="Proton acceptor" evidence="7">
    <location>
        <position position="581"/>
    </location>
</feature>
<evidence type="ECO:0000256" key="8">
    <source>
        <dbReference type="PIRSR" id="PIRSR000137-2"/>
    </source>
</evidence>
<dbReference type="InterPro" id="IPR012132">
    <property type="entry name" value="GMC_OxRdtase"/>
</dbReference>
<evidence type="ECO:0000313" key="12">
    <source>
        <dbReference type="EMBL" id="OSX60926.1"/>
    </source>
</evidence>
<evidence type="ECO:0000256" key="4">
    <source>
        <dbReference type="ARBA" id="ARBA00022729"/>
    </source>
</evidence>
<dbReference type="Pfam" id="PF00732">
    <property type="entry name" value="GMC_oxred_N"/>
    <property type="match status" value="1"/>
</dbReference>
<dbReference type="InterPro" id="IPR036188">
    <property type="entry name" value="FAD/NAD-bd_sf"/>
</dbReference>
<dbReference type="Proteomes" id="UP000194127">
    <property type="component" value="Unassembled WGS sequence"/>
</dbReference>
<dbReference type="EMBL" id="KZ110599">
    <property type="protein sequence ID" value="OSX60926.1"/>
    <property type="molecule type" value="Genomic_DNA"/>
</dbReference>
<dbReference type="InterPro" id="IPR007867">
    <property type="entry name" value="GMC_OxRtase_C"/>
</dbReference>
<evidence type="ECO:0000259" key="10">
    <source>
        <dbReference type="PROSITE" id="PS00623"/>
    </source>
</evidence>
<evidence type="ECO:0000256" key="6">
    <source>
        <dbReference type="ARBA" id="ARBA00023002"/>
    </source>
</evidence>
<evidence type="ECO:0000256" key="9">
    <source>
        <dbReference type="RuleBase" id="RU003968"/>
    </source>
</evidence>
<dbReference type="InterPro" id="IPR000172">
    <property type="entry name" value="GMC_OxRdtase_N"/>
</dbReference>
<keyword evidence="5 8" id="KW-0274">FAD</keyword>
<evidence type="ECO:0000256" key="2">
    <source>
        <dbReference type="ARBA" id="ARBA00010790"/>
    </source>
</evidence>
<dbReference type="STRING" id="670580.A0A1X6MXG8"/>
<dbReference type="RefSeq" id="XP_024337720.1">
    <property type="nucleotide sequence ID" value="XM_024479237.1"/>
</dbReference>
<evidence type="ECO:0000256" key="1">
    <source>
        <dbReference type="ARBA" id="ARBA00001974"/>
    </source>
</evidence>
<feature type="binding site" evidence="8">
    <location>
        <begin position="537"/>
        <end position="538"/>
    </location>
    <ligand>
        <name>FAD</name>
        <dbReference type="ChEBI" id="CHEBI:57692"/>
    </ligand>
</feature>
<evidence type="ECO:0000256" key="7">
    <source>
        <dbReference type="PIRSR" id="PIRSR000137-1"/>
    </source>
</evidence>
<proteinExistence type="inferred from homology"/>
<accession>A0A1X6MXG8</accession>
<dbReference type="AlphaFoldDB" id="A0A1X6MXG8"/>
<dbReference type="GO" id="GO:0050660">
    <property type="term" value="F:flavin adenine dinucleotide binding"/>
    <property type="evidence" value="ECO:0007669"/>
    <property type="project" value="InterPro"/>
</dbReference>
<comment type="similarity">
    <text evidence="2 9">Belongs to the GMC oxidoreductase family.</text>
</comment>
<keyword evidence="6" id="KW-0560">Oxidoreductase</keyword>
<dbReference type="Pfam" id="PF05199">
    <property type="entry name" value="GMC_oxred_C"/>
    <property type="match status" value="1"/>
</dbReference>
<feature type="domain" description="Glucose-methanol-choline oxidoreductase N-terminal" evidence="10">
    <location>
        <begin position="90"/>
        <end position="113"/>
    </location>
</feature>
<dbReference type="Gene3D" id="3.50.50.60">
    <property type="entry name" value="FAD/NAD(P)-binding domain"/>
    <property type="match status" value="1"/>
</dbReference>
<evidence type="ECO:0000313" key="13">
    <source>
        <dbReference type="Proteomes" id="UP000194127"/>
    </source>
</evidence>